<proteinExistence type="predicted"/>
<evidence type="ECO:0000256" key="1">
    <source>
        <dbReference type="SAM" id="MobiDB-lite"/>
    </source>
</evidence>
<organism evidence="2 3">
    <name type="scientific">Eleutherodactylus coqui</name>
    <name type="common">Puerto Rican coqui</name>
    <dbReference type="NCBI Taxonomy" id="57060"/>
    <lineage>
        <taxon>Eukaryota</taxon>
        <taxon>Metazoa</taxon>
        <taxon>Chordata</taxon>
        <taxon>Craniata</taxon>
        <taxon>Vertebrata</taxon>
        <taxon>Euteleostomi</taxon>
        <taxon>Amphibia</taxon>
        <taxon>Batrachia</taxon>
        <taxon>Anura</taxon>
        <taxon>Neobatrachia</taxon>
        <taxon>Hyloidea</taxon>
        <taxon>Eleutherodactylidae</taxon>
        <taxon>Eleutherodactylinae</taxon>
        <taxon>Eleutherodactylus</taxon>
        <taxon>Eleutherodactylus</taxon>
    </lineage>
</organism>
<feature type="compositionally biased region" description="Basic residues" evidence="1">
    <location>
        <begin position="10"/>
        <end position="20"/>
    </location>
</feature>
<keyword evidence="3" id="KW-1185">Reference proteome</keyword>
<protein>
    <submittedName>
        <fullName evidence="2">Uncharacterized protein</fullName>
    </submittedName>
</protein>
<comment type="caution">
    <text evidence="2">The sequence shown here is derived from an EMBL/GenBank/DDBJ whole genome shotgun (WGS) entry which is preliminary data.</text>
</comment>
<sequence length="96" mass="10670">MEDRETVSKKGGRTSPRHYIYHGGQGDCQQEAEQDISKVLHIPWGTGRQSVRRGAGHLQGITYTMEDRETVSKKGINGSTVTSPRTGCPQTLMKRL</sequence>
<evidence type="ECO:0000313" key="3">
    <source>
        <dbReference type="Proteomes" id="UP000770717"/>
    </source>
</evidence>
<dbReference type="EMBL" id="WNTK01005517">
    <property type="protein sequence ID" value="KAG9463910.1"/>
    <property type="molecule type" value="Genomic_DNA"/>
</dbReference>
<name>A0A8J6BHY3_ELECQ</name>
<feature type="region of interest" description="Disordered" evidence="1">
    <location>
        <begin position="1"/>
        <end position="20"/>
    </location>
</feature>
<dbReference type="Proteomes" id="UP000770717">
    <property type="component" value="Unassembled WGS sequence"/>
</dbReference>
<feature type="compositionally biased region" description="Polar residues" evidence="1">
    <location>
        <begin position="77"/>
        <end position="89"/>
    </location>
</feature>
<evidence type="ECO:0000313" key="2">
    <source>
        <dbReference type="EMBL" id="KAG9463910.1"/>
    </source>
</evidence>
<reference evidence="2" key="1">
    <citation type="thesis" date="2020" institute="ProQuest LLC" country="789 East Eisenhower Parkway, Ann Arbor, MI, USA">
        <title>Comparative Genomics and Chromosome Evolution.</title>
        <authorList>
            <person name="Mudd A.B."/>
        </authorList>
    </citation>
    <scope>NUCLEOTIDE SEQUENCE</scope>
    <source>
        <strain evidence="2">HN-11 Male</strain>
        <tissue evidence="2">Kidney and liver</tissue>
    </source>
</reference>
<accession>A0A8J6BHY3</accession>
<gene>
    <name evidence="2" type="ORF">GDO78_020808</name>
</gene>
<feature type="region of interest" description="Disordered" evidence="1">
    <location>
        <begin position="74"/>
        <end position="96"/>
    </location>
</feature>
<dbReference type="AlphaFoldDB" id="A0A8J6BHY3"/>